<dbReference type="SUPFAM" id="SSF54452">
    <property type="entry name" value="MHC antigen-recognition domain"/>
    <property type="match status" value="1"/>
</dbReference>
<accession>A0ABQ8MW92</accession>
<keyword evidence="2" id="KW-0732">Signal</keyword>
<evidence type="ECO:0000313" key="4">
    <source>
        <dbReference type="EMBL" id="KAI2667109.1"/>
    </source>
</evidence>
<dbReference type="PANTHER" id="PTHR16675">
    <property type="entry name" value="MHC CLASS I-RELATED"/>
    <property type="match status" value="1"/>
</dbReference>
<keyword evidence="1" id="KW-0325">Glycoprotein</keyword>
<feature type="signal peptide" evidence="2">
    <location>
        <begin position="1"/>
        <end position="16"/>
    </location>
</feature>
<dbReference type="InterPro" id="IPR011162">
    <property type="entry name" value="MHC_I/II-like_Ag-recog"/>
</dbReference>
<dbReference type="Gene3D" id="3.30.500.10">
    <property type="entry name" value="MHC class I-like antigen recognition-like"/>
    <property type="match status" value="1"/>
</dbReference>
<organism evidence="4 5">
    <name type="scientific">Labeo rohita</name>
    <name type="common">Indian major carp</name>
    <name type="synonym">Cyprinus rohita</name>
    <dbReference type="NCBI Taxonomy" id="84645"/>
    <lineage>
        <taxon>Eukaryota</taxon>
        <taxon>Metazoa</taxon>
        <taxon>Chordata</taxon>
        <taxon>Craniata</taxon>
        <taxon>Vertebrata</taxon>
        <taxon>Euteleostomi</taxon>
        <taxon>Actinopterygii</taxon>
        <taxon>Neopterygii</taxon>
        <taxon>Teleostei</taxon>
        <taxon>Ostariophysi</taxon>
        <taxon>Cypriniformes</taxon>
        <taxon>Cyprinidae</taxon>
        <taxon>Labeoninae</taxon>
        <taxon>Labeonini</taxon>
        <taxon>Labeo</taxon>
    </lineage>
</organism>
<dbReference type="InterPro" id="IPR050208">
    <property type="entry name" value="MHC_class-I_related"/>
</dbReference>
<evidence type="ECO:0000313" key="5">
    <source>
        <dbReference type="Proteomes" id="UP000830375"/>
    </source>
</evidence>
<proteinExistence type="predicted"/>
<gene>
    <name evidence="4" type="ORF">H4Q32_003503</name>
</gene>
<evidence type="ECO:0000256" key="2">
    <source>
        <dbReference type="SAM" id="SignalP"/>
    </source>
</evidence>
<feature type="domain" description="MHC class I-like antigen recognition-like" evidence="3">
    <location>
        <begin position="18"/>
        <end position="103"/>
    </location>
</feature>
<protein>
    <submittedName>
        <fullName evidence="4">Class I histocompatibility antigen, B alpha chain</fullName>
    </submittedName>
</protein>
<reference evidence="4 5" key="1">
    <citation type="submission" date="2022-01" db="EMBL/GenBank/DDBJ databases">
        <title>A high-quality chromosome-level genome assembly of rohu carp, Labeo rohita.</title>
        <authorList>
            <person name="Arick M.A. II"/>
            <person name="Hsu C.-Y."/>
            <person name="Magbanua Z."/>
            <person name="Pechanova O."/>
            <person name="Grover C."/>
            <person name="Miller E."/>
            <person name="Thrash A."/>
            <person name="Ezzel L."/>
            <person name="Alam S."/>
            <person name="Benzie J."/>
            <person name="Hamilton M."/>
            <person name="Karsi A."/>
            <person name="Lawrence M.L."/>
            <person name="Peterson D.G."/>
        </authorList>
    </citation>
    <scope>NUCLEOTIDE SEQUENCE [LARGE SCALE GENOMIC DNA]</scope>
    <source>
        <strain evidence="5">BAU-BD-2019</strain>
        <tissue evidence="4">Blood</tissue>
    </source>
</reference>
<feature type="chain" id="PRO_5045166955" evidence="2">
    <location>
        <begin position="17"/>
        <end position="135"/>
    </location>
</feature>
<sequence length="135" mass="15198">MWTVVLLLLGVSVANAVTHSMKYITTAVYNIDNFPEYTSVGMVDDIPFVYFDSNITRTIPKTEWIKQNEGADYWDRESQKESGGVSVLKTNIQTGMQRFNQTAVRFSAVNMNDSCNWLILASDDCKSVEITAAVR</sequence>
<dbReference type="InterPro" id="IPR037055">
    <property type="entry name" value="MHC_I-like_Ag-recog_sf"/>
</dbReference>
<keyword evidence="5" id="KW-1185">Reference proteome</keyword>
<dbReference type="PANTHER" id="PTHR16675:SF237">
    <property type="entry name" value="MHC CLASS I ANTIGEN TRANSCRIPT VARIANT 1-RELATED"/>
    <property type="match status" value="1"/>
</dbReference>
<comment type="caution">
    <text evidence="4">The sequence shown here is derived from an EMBL/GenBank/DDBJ whole genome shotgun (WGS) entry which is preliminary data.</text>
</comment>
<evidence type="ECO:0000256" key="1">
    <source>
        <dbReference type="ARBA" id="ARBA00023180"/>
    </source>
</evidence>
<evidence type="ECO:0000259" key="3">
    <source>
        <dbReference type="Pfam" id="PF00129"/>
    </source>
</evidence>
<dbReference type="InterPro" id="IPR011161">
    <property type="entry name" value="MHC_I-like_Ag-recog"/>
</dbReference>
<name>A0ABQ8MW92_LABRO</name>
<dbReference type="EMBL" id="JACTAM010000002">
    <property type="protein sequence ID" value="KAI2667109.1"/>
    <property type="molecule type" value="Genomic_DNA"/>
</dbReference>
<dbReference type="Proteomes" id="UP000830375">
    <property type="component" value="Unassembled WGS sequence"/>
</dbReference>
<dbReference type="Pfam" id="PF00129">
    <property type="entry name" value="MHC_I"/>
    <property type="match status" value="1"/>
</dbReference>